<evidence type="ECO:0000313" key="1">
    <source>
        <dbReference type="EMBL" id="CDW50170.1"/>
    </source>
</evidence>
<accession>A0A0K2VIJ9</accession>
<organism evidence="1">
    <name type="scientific">Lepeophtheirus salmonis</name>
    <name type="common">Salmon louse</name>
    <name type="synonym">Caligus salmonis</name>
    <dbReference type="NCBI Taxonomy" id="72036"/>
    <lineage>
        <taxon>Eukaryota</taxon>
        <taxon>Metazoa</taxon>
        <taxon>Ecdysozoa</taxon>
        <taxon>Arthropoda</taxon>
        <taxon>Crustacea</taxon>
        <taxon>Multicrustacea</taxon>
        <taxon>Hexanauplia</taxon>
        <taxon>Copepoda</taxon>
        <taxon>Siphonostomatoida</taxon>
        <taxon>Caligidae</taxon>
        <taxon>Lepeophtheirus</taxon>
    </lineage>
</organism>
<protein>
    <submittedName>
        <fullName evidence="1">Uncharacterized protein</fullName>
    </submittedName>
</protein>
<dbReference type="EMBL" id="HACA01032809">
    <property type="protein sequence ID" value="CDW50170.1"/>
    <property type="molecule type" value="Transcribed_RNA"/>
</dbReference>
<proteinExistence type="predicted"/>
<reference evidence="1" key="1">
    <citation type="submission" date="2014-05" db="EMBL/GenBank/DDBJ databases">
        <authorList>
            <person name="Chronopoulou M."/>
        </authorList>
    </citation>
    <scope>NUCLEOTIDE SEQUENCE</scope>
    <source>
        <tissue evidence="1">Whole organism</tissue>
    </source>
</reference>
<sequence>MQRYFKRLVLKIKKYCNISQTLTLKDFKPTFIMYLSSYNSVYLNLNLKMYVFSSKGRRRINQESLRWSNVA</sequence>
<dbReference type="AlphaFoldDB" id="A0A0K2VIJ9"/>
<name>A0A0K2VIJ9_LEPSM</name>